<feature type="compositionally biased region" description="Basic and acidic residues" evidence="1">
    <location>
        <begin position="31"/>
        <end position="52"/>
    </location>
</feature>
<evidence type="ECO:0000313" key="3">
    <source>
        <dbReference type="Proteomes" id="UP001149165"/>
    </source>
</evidence>
<proteinExistence type="predicted"/>
<feature type="compositionally biased region" description="Polar residues" evidence="1">
    <location>
        <begin position="53"/>
        <end position="62"/>
    </location>
</feature>
<accession>A0A9W9K8E3</accession>
<feature type="region of interest" description="Disordered" evidence="1">
    <location>
        <begin position="18"/>
        <end position="67"/>
    </location>
</feature>
<protein>
    <submittedName>
        <fullName evidence="2">Uncharacterized protein</fullName>
    </submittedName>
</protein>
<reference evidence="2" key="2">
    <citation type="journal article" date="2023" name="IMA Fungus">
        <title>Comparative genomic study of the Penicillium genus elucidates a diverse pangenome and 15 lateral gene transfer events.</title>
        <authorList>
            <person name="Petersen C."/>
            <person name="Sorensen T."/>
            <person name="Nielsen M.R."/>
            <person name="Sondergaard T.E."/>
            <person name="Sorensen J.L."/>
            <person name="Fitzpatrick D.A."/>
            <person name="Frisvad J.C."/>
            <person name="Nielsen K.L."/>
        </authorList>
    </citation>
    <scope>NUCLEOTIDE SEQUENCE</scope>
    <source>
        <strain evidence="2">IBT 30069</strain>
    </source>
</reference>
<feature type="region of interest" description="Disordered" evidence="1">
    <location>
        <begin position="80"/>
        <end position="110"/>
    </location>
</feature>
<evidence type="ECO:0000256" key="1">
    <source>
        <dbReference type="SAM" id="MobiDB-lite"/>
    </source>
</evidence>
<keyword evidence="3" id="KW-1185">Reference proteome</keyword>
<dbReference type="OrthoDB" id="10375662at2759"/>
<evidence type="ECO:0000313" key="2">
    <source>
        <dbReference type="EMBL" id="KAJ5096883.1"/>
    </source>
</evidence>
<feature type="compositionally biased region" description="Low complexity" evidence="1">
    <location>
        <begin position="83"/>
        <end position="96"/>
    </location>
</feature>
<reference evidence="2" key="1">
    <citation type="submission" date="2022-11" db="EMBL/GenBank/DDBJ databases">
        <authorList>
            <person name="Petersen C."/>
        </authorList>
    </citation>
    <scope>NUCLEOTIDE SEQUENCE</scope>
    <source>
        <strain evidence="2">IBT 30069</strain>
    </source>
</reference>
<dbReference type="AlphaFoldDB" id="A0A9W9K8E3"/>
<dbReference type="Proteomes" id="UP001149165">
    <property type="component" value="Unassembled WGS sequence"/>
</dbReference>
<gene>
    <name evidence="2" type="ORF">N7456_007604</name>
</gene>
<comment type="caution">
    <text evidence="2">The sequence shown here is derived from an EMBL/GenBank/DDBJ whole genome shotgun (WGS) entry which is preliminary data.</text>
</comment>
<name>A0A9W9K8E3_9EURO</name>
<organism evidence="2 3">
    <name type="scientific">Penicillium angulare</name>
    <dbReference type="NCBI Taxonomy" id="116970"/>
    <lineage>
        <taxon>Eukaryota</taxon>
        <taxon>Fungi</taxon>
        <taxon>Dikarya</taxon>
        <taxon>Ascomycota</taxon>
        <taxon>Pezizomycotina</taxon>
        <taxon>Eurotiomycetes</taxon>
        <taxon>Eurotiomycetidae</taxon>
        <taxon>Eurotiales</taxon>
        <taxon>Aspergillaceae</taxon>
        <taxon>Penicillium</taxon>
    </lineage>
</organism>
<dbReference type="EMBL" id="JAPQKH010000005">
    <property type="protein sequence ID" value="KAJ5096883.1"/>
    <property type="molecule type" value="Genomic_DNA"/>
</dbReference>
<sequence>MINSPDLAKYKTVINLRKKKPRASRSSIVTGDRRCGDKVVSKTHAQDLKTKESTPVSSSEHSNYIDPRLLEVKAQASVFPNHQMSSSSQNQSAQESPHGSEDDSAESESSLDIQIMTPQNFAFKSYEQAELAVLEYCESESTPGFTISSGWSETFFPYEHLRFETGEQYHEPTNMVFGTCYRREMDISGQC</sequence>